<dbReference type="AlphaFoldDB" id="Q4RQQ5"/>
<sequence>MRRRDFKRENWWRKGDSSVLAEELIQNADDADATKIVFIHDERSPALYVYNNASFTEEDWEGIQLAGRSFKRNDPDKVGRFGIGFNSVYHITVFLSHIDVNGKVNPRMMVKSSSHQHAALESRNESETSTRFKLITQHSDDPKETKWLLTTCKMKKGGAGNLNLLAEKLSFSPQVDLAFPCGEKRDCGEGRLSCFLPLPNNESNKTGLPVYVNACFGLTDNRRQIKWQESDQKHDEHAVWNELLLKEVLPQTYLNLIKDAIELAQTLVLPVSCVYDLWPDITQVKHKDRWHAVALDVLQHVFRENMAVLSLAKDGRKFVPPSEALLPCNGPTSSDVLAALERTLVSCGENLVTLPQNISRAIAEAHPRPDTLKHVTPPFVRHVLRRMDMHTLSKGDKLHLLEYVLSDGKYKELEGLQLLPLSDGSFRAFTSRKVDTALIDSSTFPR</sequence>
<dbReference type="PANTHER" id="PTHR46919">
    <property type="entry name" value="ZINC FINGER, C3HC4 TYPE (RING FINGER) FAMILY PROTEIN"/>
    <property type="match status" value="1"/>
</dbReference>
<dbReference type="KEGG" id="tng:GSTEN00030507G001"/>
<protein>
    <submittedName>
        <fullName evidence="2">(spotted green pufferfish) hypothetical protein</fullName>
    </submittedName>
</protein>
<gene>
    <name evidence="2" type="ORF">GSTENG00030507001</name>
</gene>
<dbReference type="InterPro" id="IPR036890">
    <property type="entry name" value="HATPase_C_sf"/>
</dbReference>
<evidence type="ECO:0000259" key="1">
    <source>
        <dbReference type="Pfam" id="PF25794"/>
    </source>
</evidence>
<dbReference type="SUPFAM" id="SSF55874">
    <property type="entry name" value="ATPase domain of HSP90 chaperone/DNA topoisomerase II/histidine kinase"/>
    <property type="match status" value="1"/>
</dbReference>
<organism evidence="2">
    <name type="scientific">Tetraodon nigroviridis</name>
    <name type="common">Spotted green pufferfish</name>
    <name type="synonym">Chelonodon nigroviridis</name>
    <dbReference type="NCBI Taxonomy" id="99883"/>
    <lineage>
        <taxon>Eukaryota</taxon>
        <taxon>Metazoa</taxon>
        <taxon>Chordata</taxon>
        <taxon>Craniata</taxon>
        <taxon>Vertebrata</taxon>
        <taxon>Euteleostomi</taxon>
        <taxon>Actinopterygii</taxon>
        <taxon>Neopterygii</taxon>
        <taxon>Teleostei</taxon>
        <taxon>Neoteleostei</taxon>
        <taxon>Acanthomorphata</taxon>
        <taxon>Eupercaria</taxon>
        <taxon>Tetraodontiformes</taxon>
        <taxon>Tetradontoidea</taxon>
        <taxon>Tetraodontidae</taxon>
        <taxon>Tetraodon</taxon>
    </lineage>
</organism>
<reference evidence="2" key="2">
    <citation type="submission" date="2004-02" db="EMBL/GenBank/DDBJ databases">
        <authorList>
            <consortium name="Genoscope"/>
            <consortium name="Whitehead Institute Centre for Genome Research"/>
        </authorList>
    </citation>
    <scope>NUCLEOTIDE SEQUENCE</scope>
</reference>
<reference evidence="2" key="1">
    <citation type="journal article" date="2004" name="Nature">
        <title>Genome duplication in the teleost fish Tetraodon nigroviridis reveals the early vertebrate proto-karyotype.</title>
        <authorList>
            <person name="Jaillon O."/>
            <person name="Aury J.-M."/>
            <person name="Brunet F."/>
            <person name="Petit J.-L."/>
            <person name="Stange-Thomann N."/>
            <person name="Mauceli E."/>
            <person name="Bouneau L."/>
            <person name="Fischer C."/>
            <person name="Ozouf-Costaz C."/>
            <person name="Bernot A."/>
            <person name="Nicaud S."/>
            <person name="Jaffe D."/>
            <person name="Fisher S."/>
            <person name="Lutfalla G."/>
            <person name="Dossat C."/>
            <person name="Segurens B."/>
            <person name="Dasilva C."/>
            <person name="Salanoubat M."/>
            <person name="Levy M."/>
            <person name="Boudet N."/>
            <person name="Castellano S."/>
            <person name="Anthouard V."/>
            <person name="Jubin C."/>
            <person name="Castelli V."/>
            <person name="Katinka M."/>
            <person name="Vacherie B."/>
            <person name="Biemont C."/>
            <person name="Skalli Z."/>
            <person name="Cattolico L."/>
            <person name="Poulain J."/>
            <person name="De Berardinis V."/>
            <person name="Cruaud C."/>
            <person name="Duprat S."/>
            <person name="Brottier P."/>
            <person name="Coutanceau J.-P."/>
            <person name="Gouzy J."/>
            <person name="Parra G."/>
            <person name="Lardier G."/>
            <person name="Chapple C."/>
            <person name="McKernan K.J."/>
            <person name="McEwan P."/>
            <person name="Bosak S."/>
            <person name="Kellis M."/>
            <person name="Volff J.-N."/>
            <person name="Guigo R."/>
            <person name="Zody M.C."/>
            <person name="Mesirov J."/>
            <person name="Lindblad-Toh K."/>
            <person name="Birren B."/>
            <person name="Nusbaum C."/>
            <person name="Kahn D."/>
            <person name="Robinson-Rechavi M."/>
            <person name="Laudet V."/>
            <person name="Schachter V."/>
            <person name="Quetier F."/>
            <person name="Saurin W."/>
            <person name="Scarpelli C."/>
            <person name="Wincker P."/>
            <person name="Lander E.S."/>
            <person name="Weissenbach J."/>
            <person name="Roest Crollius H."/>
        </authorList>
    </citation>
    <scope>NUCLEOTIDE SEQUENCE [LARGE SCALE GENOMIC DNA]</scope>
</reference>
<evidence type="ECO:0000313" key="2">
    <source>
        <dbReference type="EMBL" id="CAG09277.1"/>
    </source>
</evidence>
<proteinExistence type="predicted"/>
<dbReference type="PANTHER" id="PTHR46919:SF2">
    <property type="entry name" value="SACSIN"/>
    <property type="match status" value="1"/>
</dbReference>
<dbReference type="InterPro" id="IPR058210">
    <property type="entry name" value="SACS/Nov_dom"/>
</dbReference>
<dbReference type="Gene3D" id="3.30.565.10">
    <property type="entry name" value="Histidine kinase-like ATPase, C-terminal domain"/>
    <property type="match status" value="1"/>
</dbReference>
<accession>Q4RQQ5</accession>
<name>Q4RQQ5_TETNG</name>
<feature type="domain" description="Sacsin/Nov" evidence="1">
    <location>
        <begin position="17"/>
        <end position="99"/>
    </location>
</feature>
<dbReference type="NCBIfam" id="NF047352">
    <property type="entry name" value="P_loop_sacsin"/>
    <property type="match status" value="1"/>
</dbReference>
<dbReference type="EMBL" id="CAAE01015004">
    <property type="protein sequence ID" value="CAG09277.1"/>
    <property type="molecule type" value="Genomic_DNA"/>
</dbReference>
<dbReference type="OrthoDB" id="1262810at2759"/>
<dbReference type="Pfam" id="PF25794">
    <property type="entry name" value="SACS"/>
    <property type="match status" value="1"/>
</dbReference>
<comment type="caution">
    <text evidence="2">The sequence shown here is derived from an EMBL/GenBank/DDBJ whole genome shotgun (WGS) entry which is preliminary data.</text>
</comment>